<evidence type="ECO:0000313" key="3">
    <source>
        <dbReference type="Proteomes" id="UP000541444"/>
    </source>
</evidence>
<dbReference type="EMBL" id="JACGCM010001019">
    <property type="protein sequence ID" value="KAF6162529.1"/>
    <property type="molecule type" value="Genomic_DNA"/>
</dbReference>
<dbReference type="OrthoDB" id="443318at2759"/>
<dbReference type="Proteomes" id="UP000541444">
    <property type="component" value="Unassembled WGS sequence"/>
</dbReference>
<proteinExistence type="inferred from homology"/>
<reference evidence="2 3" key="1">
    <citation type="journal article" date="2020" name="IScience">
        <title>Genome Sequencing of the Endangered Kingdonia uniflora (Circaeasteraceae, Ranunculales) Reveals Potential Mechanisms of Evolutionary Specialization.</title>
        <authorList>
            <person name="Sun Y."/>
            <person name="Deng T."/>
            <person name="Zhang A."/>
            <person name="Moore M.J."/>
            <person name="Landis J.B."/>
            <person name="Lin N."/>
            <person name="Zhang H."/>
            <person name="Zhang X."/>
            <person name="Huang J."/>
            <person name="Zhang X."/>
            <person name="Sun H."/>
            <person name="Wang H."/>
        </authorList>
    </citation>
    <scope>NUCLEOTIDE SEQUENCE [LARGE SCALE GENOMIC DNA]</scope>
    <source>
        <strain evidence="2">TB1705</strain>
        <tissue evidence="2">Leaf</tissue>
    </source>
</reference>
<keyword evidence="3" id="KW-1185">Reference proteome</keyword>
<protein>
    <submittedName>
        <fullName evidence="2">Uncharacterized protein</fullName>
    </submittedName>
</protein>
<evidence type="ECO:0000313" key="2">
    <source>
        <dbReference type="EMBL" id="KAF6162529.1"/>
    </source>
</evidence>
<comment type="similarity">
    <text evidence="1">Belongs to the peptidase S10 family.</text>
</comment>
<dbReference type="Gene3D" id="3.40.50.1820">
    <property type="entry name" value="alpha/beta hydrolase"/>
    <property type="match status" value="1"/>
</dbReference>
<dbReference type="Pfam" id="PF00450">
    <property type="entry name" value="Peptidase_S10"/>
    <property type="match status" value="1"/>
</dbReference>
<dbReference type="SUPFAM" id="SSF53474">
    <property type="entry name" value="alpha/beta-Hydrolases"/>
    <property type="match status" value="1"/>
</dbReference>
<dbReference type="GO" id="GO:0004185">
    <property type="term" value="F:serine-type carboxypeptidase activity"/>
    <property type="evidence" value="ECO:0007669"/>
    <property type="project" value="InterPro"/>
</dbReference>
<comment type="caution">
    <text evidence="2">The sequence shown here is derived from an EMBL/GenBank/DDBJ whole genome shotgun (WGS) entry which is preliminary data.</text>
</comment>
<dbReference type="GO" id="GO:0006508">
    <property type="term" value="P:proteolysis"/>
    <property type="evidence" value="ECO:0007669"/>
    <property type="project" value="InterPro"/>
</dbReference>
<evidence type="ECO:0000256" key="1">
    <source>
        <dbReference type="ARBA" id="ARBA00009431"/>
    </source>
</evidence>
<sequence>MPTPVPVAPTYHGMLEEDVAEAEEYFYSMWRFYHIVFTGEQHWICLRILAEDKDGVTDASLLKTYLQNLLSCGLRENLFKRAGLGHSLIGYGAMEELGPFKVDSNGKPLFRNNYAWNKSEKIACKPIRVVCDSYA</sequence>
<organism evidence="2 3">
    <name type="scientific">Kingdonia uniflora</name>
    <dbReference type="NCBI Taxonomy" id="39325"/>
    <lineage>
        <taxon>Eukaryota</taxon>
        <taxon>Viridiplantae</taxon>
        <taxon>Streptophyta</taxon>
        <taxon>Embryophyta</taxon>
        <taxon>Tracheophyta</taxon>
        <taxon>Spermatophyta</taxon>
        <taxon>Magnoliopsida</taxon>
        <taxon>Ranunculales</taxon>
        <taxon>Circaeasteraceae</taxon>
        <taxon>Kingdonia</taxon>
    </lineage>
</organism>
<gene>
    <name evidence="2" type="ORF">GIB67_003075</name>
</gene>
<accession>A0A7J7N5N7</accession>
<name>A0A7J7N5N7_9MAGN</name>
<dbReference type="AlphaFoldDB" id="A0A7J7N5N7"/>
<dbReference type="InterPro" id="IPR029058">
    <property type="entry name" value="AB_hydrolase_fold"/>
</dbReference>
<dbReference type="InterPro" id="IPR001563">
    <property type="entry name" value="Peptidase_S10"/>
</dbReference>